<gene>
    <name evidence="1" type="ORF">Syun_003737</name>
</gene>
<reference evidence="1 2" key="1">
    <citation type="submission" date="2024-01" db="EMBL/GenBank/DDBJ databases">
        <title>Genome assemblies of Stephania.</title>
        <authorList>
            <person name="Yang L."/>
        </authorList>
    </citation>
    <scope>NUCLEOTIDE SEQUENCE [LARGE SCALE GENOMIC DNA]</scope>
    <source>
        <strain evidence="1">YNDBR</strain>
        <tissue evidence="1">Leaf</tissue>
    </source>
</reference>
<organism evidence="1 2">
    <name type="scientific">Stephania yunnanensis</name>
    <dbReference type="NCBI Taxonomy" id="152371"/>
    <lineage>
        <taxon>Eukaryota</taxon>
        <taxon>Viridiplantae</taxon>
        <taxon>Streptophyta</taxon>
        <taxon>Embryophyta</taxon>
        <taxon>Tracheophyta</taxon>
        <taxon>Spermatophyta</taxon>
        <taxon>Magnoliopsida</taxon>
        <taxon>Ranunculales</taxon>
        <taxon>Menispermaceae</taxon>
        <taxon>Menispermoideae</taxon>
        <taxon>Cissampelideae</taxon>
        <taxon>Stephania</taxon>
    </lineage>
</organism>
<proteinExistence type="predicted"/>
<dbReference type="EMBL" id="JBBNAF010000002">
    <property type="protein sequence ID" value="KAK9162835.1"/>
    <property type="molecule type" value="Genomic_DNA"/>
</dbReference>
<dbReference type="Proteomes" id="UP001420932">
    <property type="component" value="Unassembled WGS sequence"/>
</dbReference>
<sequence>MSYKCLSLHSRPVIAWVFSYSSFDTPSHAFSSEGEHRPWRAELWPGWSVWKCYHAGTASGLIR</sequence>
<protein>
    <submittedName>
        <fullName evidence="1">Uncharacterized protein</fullName>
    </submittedName>
</protein>
<keyword evidence="2" id="KW-1185">Reference proteome</keyword>
<accession>A0AAP0Q0U9</accession>
<evidence type="ECO:0000313" key="1">
    <source>
        <dbReference type="EMBL" id="KAK9162835.1"/>
    </source>
</evidence>
<name>A0AAP0Q0U9_9MAGN</name>
<comment type="caution">
    <text evidence="1">The sequence shown here is derived from an EMBL/GenBank/DDBJ whole genome shotgun (WGS) entry which is preliminary data.</text>
</comment>
<dbReference type="AlphaFoldDB" id="A0AAP0Q0U9"/>
<evidence type="ECO:0000313" key="2">
    <source>
        <dbReference type="Proteomes" id="UP001420932"/>
    </source>
</evidence>